<reference evidence="2 3" key="1">
    <citation type="submission" date="2020-02" db="EMBL/GenBank/DDBJ databases">
        <title>Genome assembly of a novel Clostridium senegalense strain.</title>
        <authorList>
            <person name="Gupta T.B."/>
            <person name="Jauregui R."/>
            <person name="Maclean P."/>
            <person name="Nawarathana A."/>
            <person name="Brightwell G."/>
        </authorList>
    </citation>
    <scope>NUCLEOTIDE SEQUENCE [LARGE SCALE GENOMIC DNA]</scope>
    <source>
        <strain evidence="2 3">AGRFS4</strain>
    </source>
</reference>
<name>A0A6M0H6N4_9CLOT</name>
<keyword evidence="1" id="KW-0812">Transmembrane</keyword>
<dbReference type="InterPro" id="IPR038765">
    <property type="entry name" value="Papain-like_cys_pep_sf"/>
</dbReference>
<proteinExistence type="predicted"/>
<protein>
    <recommendedName>
        <fullName evidence="4">Transglutaminase domain-containing protein</fullName>
    </recommendedName>
</protein>
<gene>
    <name evidence="2" type="ORF">G3M99_14270</name>
</gene>
<keyword evidence="1" id="KW-1133">Transmembrane helix</keyword>
<feature type="transmembrane region" description="Helical" evidence="1">
    <location>
        <begin position="10"/>
        <end position="26"/>
    </location>
</feature>
<organism evidence="2 3">
    <name type="scientific">Clostridium senegalense</name>
    <dbReference type="NCBI Taxonomy" id="1465809"/>
    <lineage>
        <taxon>Bacteria</taxon>
        <taxon>Bacillati</taxon>
        <taxon>Bacillota</taxon>
        <taxon>Clostridia</taxon>
        <taxon>Eubacteriales</taxon>
        <taxon>Clostridiaceae</taxon>
        <taxon>Clostridium</taxon>
    </lineage>
</organism>
<sequence length="377" mass="43072">MSKGPKKGKIVGLLMIIVCVGIFVILNKNKLAYYDYKYNVKITNYNNIYEGNNIKFYYMDGESDYQKSIKKEYKFDDIVKKSGNDIEKAFAIINWINEKAQFNISAMKNGDTTKEILEKMTTTKSLSDDGYSIILEESLSTLGTYVRKGSLATKNDMKPKPRQGFKVVEVWSNVHGKWVMIDGGNSCYMTLNDVPLSAVEIIENGLENVKIVGLNSEKEIKQYKKDMEKYFNTYTIAIDNNKFISPKSNSFVTFIKNPEDIQIENQSGYISPTLFVTKSDVFNLNPQIINGDKNKDEIPTLIISKKDKKEDTDGAIKFTVGVFNDSVMMKKYYISLNDGTYSEVNDYYDLSILEGKTKISLSIDGKKPIREIFFERK</sequence>
<evidence type="ECO:0000256" key="1">
    <source>
        <dbReference type="SAM" id="Phobius"/>
    </source>
</evidence>
<dbReference type="RefSeq" id="WP_199870589.1">
    <property type="nucleotide sequence ID" value="NZ_JAAGPU010000030.1"/>
</dbReference>
<evidence type="ECO:0000313" key="3">
    <source>
        <dbReference type="Proteomes" id="UP000481872"/>
    </source>
</evidence>
<dbReference type="AlphaFoldDB" id="A0A6M0H6N4"/>
<accession>A0A6M0H6N4</accession>
<keyword evidence="1" id="KW-0472">Membrane</keyword>
<comment type="caution">
    <text evidence="2">The sequence shown here is derived from an EMBL/GenBank/DDBJ whole genome shotgun (WGS) entry which is preliminary data.</text>
</comment>
<dbReference type="Proteomes" id="UP000481872">
    <property type="component" value="Unassembled WGS sequence"/>
</dbReference>
<keyword evidence="3" id="KW-1185">Reference proteome</keyword>
<dbReference type="EMBL" id="JAAGPU010000030">
    <property type="protein sequence ID" value="NEU05998.1"/>
    <property type="molecule type" value="Genomic_DNA"/>
</dbReference>
<dbReference type="SUPFAM" id="SSF54001">
    <property type="entry name" value="Cysteine proteinases"/>
    <property type="match status" value="1"/>
</dbReference>
<evidence type="ECO:0000313" key="2">
    <source>
        <dbReference type="EMBL" id="NEU05998.1"/>
    </source>
</evidence>
<evidence type="ECO:0008006" key="4">
    <source>
        <dbReference type="Google" id="ProtNLM"/>
    </source>
</evidence>